<sequence length="132" mass="14807">MPIDTEQETEKIRALEREKVSVENQRFTVEDDMNSLRKQIEVLDGVAGQIAAGPPKVLPASSESLPNMARRHSVVESIAPSESSQGISSVTFLSNDDALNNLTKFLTYYEQIEALERQIDQLRCGYEYDSVK</sequence>
<dbReference type="OrthoDB" id="10068793at2759"/>
<evidence type="ECO:0000313" key="2">
    <source>
        <dbReference type="EMBL" id="PIO55647.1"/>
    </source>
</evidence>
<organism evidence="2 3">
    <name type="scientific">Teladorsagia circumcincta</name>
    <name type="common">Brown stomach worm</name>
    <name type="synonym">Ostertagia circumcincta</name>
    <dbReference type="NCBI Taxonomy" id="45464"/>
    <lineage>
        <taxon>Eukaryota</taxon>
        <taxon>Metazoa</taxon>
        <taxon>Ecdysozoa</taxon>
        <taxon>Nematoda</taxon>
        <taxon>Chromadorea</taxon>
        <taxon>Rhabditida</taxon>
        <taxon>Rhabditina</taxon>
        <taxon>Rhabditomorpha</taxon>
        <taxon>Strongyloidea</taxon>
        <taxon>Trichostrongylidae</taxon>
        <taxon>Teladorsagia</taxon>
    </lineage>
</organism>
<protein>
    <submittedName>
        <fullName evidence="2">Uncharacterized protein</fullName>
    </submittedName>
</protein>
<keyword evidence="1" id="KW-0175">Coiled coil</keyword>
<reference evidence="2 3" key="1">
    <citation type="submission" date="2015-09" db="EMBL/GenBank/DDBJ databases">
        <title>Draft genome of the parasitic nematode Teladorsagia circumcincta isolate WARC Sus (inbred).</title>
        <authorList>
            <person name="Mitreva M."/>
        </authorList>
    </citation>
    <scope>NUCLEOTIDE SEQUENCE [LARGE SCALE GENOMIC DNA]</scope>
    <source>
        <strain evidence="2 3">S</strain>
    </source>
</reference>
<keyword evidence="3" id="KW-1185">Reference proteome</keyword>
<dbReference type="EMBL" id="KZ384907">
    <property type="protein sequence ID" value="PIO55647.1"/>
    <property type="molecule type" value="Genomic_DNA"/>
</dbReference>
<accession>A0A2G9TCE4</accession>
<dbReference type="Proteomes" id="UP000230423">
    <property type="component" value="Unassembled WGS sequence"/>
</dbReference>
<name>A0A2G9TCE4_TELCI</name>
<dbReference type="AlphaFoldDB" id="A0A2G9TCE4"/>
<feature type="non-terminal residue" evidence="2">
    <location>
        <position position="132"/>
    </location>
</feature>
<evidence type="ECO:0000313" key="3">
    <source>
        <dbReference type="Proteomes" id="UP000230423"/>
    </source>
</evidence>
<proteinExistence type="predicted"/>
<feature type="coiled-coil region" evidence="1">
    <location>
        <begin position="5"/>
        <end position="32"/>
    </location>
</feature>
<evidence type="ECO:0000256" key="1">
    <source>
        <dbReference type="SAM" id="Coils"/>
    </source>
</evidence>
<gene>
    <name evidence="2" type="ORF">TELCIR_22965</name>
</gene>